<comment type="caution">
    <text evidence="5">The sequence shown here is derived from an EMBL/GenBank/DDBJ whole genome shotgun (WGS) entry which is preliminary data.</text>
</comment>
<feature type="domain" description="Inosine/uridine-preferring nucleoside hydrolase" evidence="4">
    <location>
        <begin position="6"/>
        <end position="231"/>
    </location>
</feature>
<evidence type="ECO:0000256" key="3">
    <source>
        <dbReference type="ARBA" id="ARBA00023295"/>
    </source>
</evidence>
<evidence type="ECO:0000313" key="5">
    <source>
        <dbReference type="EMBL" id="KAK2078206.1"/>
    </source>
</evidence>
<dbReference type="InterPro" id="IPR023186">
    <property type="entry name" value="IUNH"/>
</dbReference>
<reference evidence="5" key="1">
    <citation type="submission" date="2021-01" db="EMBL/GenBank/DDBJ databases">
        <authorList>
            <person name="Eckstrom K.M.E."/>
        </authorList>
    </citation>
    <scope>NUCLEOTIDE SEQUENCE</scope>
    <source>
        <strain evidence="5">UVCC 0001</strain>
    </source>
</reference>
<dbReference type="GO" id="GO:0006152">
    <property type="term" value="P:purine nucleoside catabolic process"/>
    <property type="evidence" value="ECO:0007669"/>
    <property type="project" value="TreeGrafter"/>
</dbReference>
<sequence>MAPIKLIIDTDPGIDDSMAILAAFNSPEIEVIGLTTIYGNVPTEMATRNALHLLRLAGKKEVPVAQGATTSLVGVTKERIADFVHGSDGFGNTNQEFVDDGRALPISAAQFIVESAAKWPGEVVVLALGPLTNVALALHLKPDLPALLNRIVILGGAFFNNGNVNPAAEANFFGDPEAANVVFGKAPNCWVVGLDVTHTCHLTQAQLESLAGQGRYGTFLRDISQFYLQYHK</sequence>
<keyword evidence="6" id="KW-1185">Reference proteome</keyword>
<evidence type="ECO:0000313" key="6">
    <source>
        <dbReference type="Proteomes" id="UP001255856"/>
    </source>
</evidence>
<dbReference type="PANTHER" id="PTHR12304">
    <property type="entry name" value="INOSINE-URIDINE PREFERRING NUCLEOSIDE HYDROLASE"/>
    <property type="match status" value="1"/>
</dbReference>
<evidence type="ECO:0000256" key="2">
    <source>
        <dbReference type="ARBA" id="ARBA00022801"/>
    </source>
</evidence>
<dbReference type="InterPro" id="IPR036452">
    <property type="entry name" value="Ribo_hydro-like"/>
</dbReference>
<dbReference type="CDD" id="cd02650">
    <property type="entry name" value="nuc_hydro_CaPnhB"/>
    <property type="match status" value="1"/>
</dbReference>
<comment type="similarity">
    <text evidence="1">Belongs to the IUNH family.</text>
</comment>
<dbReference type="PANTHER" id="PTHR12304:SF4">
    <property type="entry name" value="URIDINE NUCLEOSIDASE"/>
    <property type="match status" value="1"/>
</dbReference>
<keyword evidence="2" id="KW-0378">Hydrolase</keyword>
<organism evidence="5 6">
    <name type="scientific">Prototheca wickerhamii</name>
    <dbReference type="NCBI Taxonomy" id="3111"/>
    <lineage>
        <taxon>Eukaryota</taxon>
        <taxon>Viridiplantae</taxon>
        <taxon>Chlorophyta</taxon>
        <taxon>core chlorophytes</taxon>
        <taxon>Trebouxiophyceae</taxon>
        <taxon>Chlorellales</taxon>
        <taxon>Chlorellaceae</taxon>
        <taxon>Prototheca</taxon>
    </lineage>
</organism>
<dbReference type="Pfam" id="PF01156">
    <property type="entry name" value="IU_nuc_hydro"/>
    <property type="match status" value="1"/>
</dbReference>
<dbReference type="EMBL" id="JASFZW010000005">
    <property type="protein sequence ID" value="KAK2078206.1"/>
    <property type="molecule type" value="Genomic_DNA"/>
</dbReference>
<protein>
    <recommendedName>
        <fullName evidence="4">Inosine/uridine-preferring nucleoside hydrolase domain-containing protein</fullName>
    </recommendedName>
</protein>
<accession>A0AAD9II92</accession>
<dbReference type="Proteomes" id="UP001255856">
    <property type="component" value="Unassembled WGS sequence"/>
</dbReference>
<dbReference type="SUPFAM" id="SSF53590">
    <property type="entry name" value="Nucleoside hydrolase"/>
    <property type="match status" value="1"/>
</dbReference>
<name>A0AAD9II92_PROWI</name>
<dbReference type="GO" id="GO:0005829">
    <property type="term" value="C:cytosol"/>
    <property type="evidence" value="ECO:0007669"/>
    <property type="project" value="TreeGrafter"/>
</dbReference>
<gene>
    <name evidence="5" type="ORF">QBZ16_004074</name>
</gene>
<dbReference type="InterPro" id="IPR001910">
    <property type="entry name" value="Inosine/uridine_hydrolase_dom"/>
</dbReference>
<proteinExistence type="inferred from homology"/>
<evidence type="ECO:0000256" key="1">
    <source>
        <dbReference type="ARBA" id="ARBA00009176"/>
    </source>
</evidence>
<dbReference type="Gene3D" id="3.90.245.10">
    <property type="entry name" value="Ribonucleoside hydrolase-like"/>
    <property type="match status" value="1"/>
</dbReference>
<keyword evidence="3" id="KW-0326">Glycosidase</keyword>
<dbReference type="AlphaFoldDB" id="A0AAD9II92"/>
<evidence type="ECO:0000259" key="4">
    <source>
        <dbReference type="Pfam" id="PF01156"/>
    </source>
</evidence>
<dbReference type="GO" id="GO:0008477">
    <property type="term" value="F:purine nucleosidase activity"/>
    <property type="evidence" value="ECO:0007669"/>
    <property type="project" value="TreeGrafter"/>
</dbReference>